<dbReference type="VEuPathDB" id="VectorBase:SSCA004031"/>
<evidence type="ECO:0000256" key="8">
    <source>
        <dbReference type="ARBA" id="ARBA00023054"/>
    </source>
</evidence>
<evidence type="ECO:0000256" key="12">
    <source>
        <dbReference type="PROSITE-ProRule" id="PRU00460"/>
    </source>
</evidence>
<evidence type="ECO:0000256" key="7">
    <source>
        <dbReference type="ARBA" id="ARBA00022889"/>
    </source>
</evidence>
<evidence type="ECO:0000256" key="1">
    <source>
        <dbReference type="ARBA" id="ARBA00004302"/>
    </source>
</evidence>
<gene>
    <name evidence="13" type="ORF">QR98_0066440</name>
</gene>
<dbReference type="GO" id="GO:0009887">
    <property type="term" value="P:animal organ morphogenesis"/>
    <property type="evidence" value="ECO:0007669"/>
    <property type="project" value="TreeGrafter"/>
</dbReference>
<keyword evidence="2" id="KW-0964">Secreted</keyword>
<dbReference type="InterPro" id="IPR050440">
    <property type="entry name" value="Laminin/Netrin_ECM"/>
</dbReference>
<comment type="caution">
    <text evidence="13">The sequence shown here is derived from an EMBL/GenBank/DDBJ whole genome shotgun (WGS) entry which is preliminary data.</text>
</comment>
<dbReference type="PANTHER" id="PTHR10574">
    <property type="entry name" value="NETRIN/LAMININ-RELATED"/>
    <property type="match status" value="1"/>
</dbReference>
<dbReference type="SUPFAM" id="SSF48726">
    <property type="entry name" value="Immunoglobulin"/>
    <property type="match status" value="1"/>
</dbReference>
<evidence type="ECO:0000256" key="10">
    <source>
        <dbReference type="ARBA" id="ARBA00023180"/>
    </source>
</evidence>
<dbReference type="Gene3D" id="2.10.25.10">
    <property type="entry name" value="Laminin"/>
    <property type="match status" value="2"/>
</dbReference>
<dbReference type="InterPro" id="IPR056863">
    <property type="entry name" value="LMN_ATRN_NET-like_EGF"/>
</dbReference>
<dbReference type="PANTHER" id="PTHR10574:SF406">
    <property type="entry name" value="LAMININ SUBUNIT ALPHA 5"/>
    <property type="match status" value="1"/>
</dbReference>
<evidence type="ECO:0000256" key="9">
    <source>
        <dbReference type="ARBA" id="ARBA00023157"/>
    </source>
</evidence>
<feature type="disulfide bond" evidence="12">
    <location>
        <begin position="359"/>
        <end position="368"/>
    </location>
</feature>
<dbReference type="AlphaFoldDB" id="A0A132ACF0"/>
<sequence length="418" mass="48743">MTIHNVSKEDQGIYSCEAINSKESEISINKTVLIIIFETYNTLFRIAKNFLCKPPMFNDEAQNYDECFECFCFDHTDTCYSSSLSPTSITIDDPKQLTIAAIVRSLSTRERIEDVSEQFPPNQRSIRLNSQTKTFTIDSRIASPNTPENVHFYWRLPENFLHNKLLSYGSYLKYTQWDYQPSSIRNLIEDNMPNIIIRGENISLFHFKSLQNSFPSDENQISVRFWTDQWQRSFDDPHLDDHLNRSQTYHLDRRDILRVLRNIKEILIKATYDAFIYESSIANIELESGLITDHPDRYRSAFVEQCVCPQGYSGTSCEDCAPNYWRQSTTGECVPIETICHCNGYSNECDRFTGRCLNCQNHTQGFHCEQCDRGFYPNPTQSNDFFDDNDDDEKQSFHCLKCPCGSNTDHHHNHQDPR</sequence>
<dbReference type="PROSITE" id="PS50835">
    <property type="entry name" value="IG_LIKE"/>
    <property type="match status" value="1"/>
</dbReference>
<dbReference type="OrthoDB" id="6514856at2759"/>
<organism evidence="13 14">
    <name type="scientific">Sarcoptes scabiei</name>
    <name type="common">Itch mite</name>
    <name type="synonym">Acarus scabiei</name>
    <dbReference type="NCBI Taxonomy" id="52283"/>
    <lineage>
        <taxon>Eukaryota</taxon>
        <taxon>Metazoa</taxon>
        <taxon>Ecdysozoa</taxon>
        <taxon>Arthropoda</taxon>
        <taxon>Chelicerata</taxon>
        <taxon>Arachnida</taxon>
        <taxon>Acari</taxon>
        <taxon>Acariformes</taxon>
        <taxon>Sarcoptiformes</taxon>
        <taxon>Astigmata</taxon>
        <taxon>Psoroptidia</taxon>
        <taxon>Sarcoptoidea</taxon>
        <taxon>Sarcoptidae</taxon>
        <taxon>Sarcoptinae</taxon>
        <taxon>Sarcoptes</taxon>
    </lineage>
</organism>
<dbReference type="Pfam" id="PF00053">
    <property type="entry name" value="EGF_laminin"/>
    <property type="match status" value="1"/>
</dbReference>
<keyword evidence="5" id="KW-0677">Repeat</keyword>
<dbReference type="EMBL" id="JXLN01012231">
    <property type="protein sequence ID" value="KPM08130.1"/>
    <property type="molecule type" value="Genomic_DNA"/>
</dbReference>
<dbReference type="SUPFAM" id="SSF57196">
    <property type="entry name" value="EGF/Laminin"/>
    <property type="match status" value="2"/>
</dbReference>
<accession>A0A132ACF0</accession>
<keyword evidence="7" id="KW-0130">Cell adhesion</keyword>
<dbReference type="GO" id="GO:0007155">
    <property type="term" value="P:cell adhesion"/>
    <property type="evidence" value="ECO:0007669"/>
    <property type="project" value="UniProtKB-KW"/>
</dbReference>
<dbReference type="PROSITE" id="PS51115">
    <property type="entry name" value="LAMININ_IVA"/>
    <property type="match status" value="1"/>
</dbReference>
<dbReference type="SMART" id="SM00281">
    <property type="entry name" value="LamB"/>
    <property type="match status" value="1"/>
</dbReference>
<dbReference type="Pfam" id="PF24973">
    <property type="entry name" value="EGF_LMN_ATRN"/>
    <property type="match status" value="1"/>
</dbReference>
<evidence type="ECO:0000313" key="14">
    <source>
        <dbReference type="Proteomes" id="UP000616769"/>
    </source>
</evidence>
<dbReference type="InterPro" id="IPR013783">
    <property type="entry name" value="Ig-like_fold"/>
</dbReference>
<evidence type="ECO:0000256" key="5">
    <source>
        <dbReference type="ARBA" id="ARBA00022737"/>
    </source>
</evidence>
<evidence type="ECO:0000256" key="3">
    <source>
        <dbReference type="ARBA" id="ARBA00022530"/>
    </source>
</evidence>
<comment type="caution">
    <text evidence="12">Lacks conserved residue(s) required for the propagation of feature annotation.</text>
</comment>
<dbReference type="GO" id="GO:0030154">
    <property type="term" value="P:cell differentiation"/>
    <property type="evidence" value="ECO:0007669"/>
    <property type="project" value="UniProtKB-ARBA"/>
</dbReference>
<keyword evidence="3" id="KW-0272">Extracellular matrix</keyword>
<keyword evidence="11 12" id="KW-0424">Laminin EGF-like domain</keyword>
<keyword evidence="9 12" id="KW-1015">Disulfide bond</keyword>
<protein>
    <submittedName>
        <fullName evidence="13">Terribly reduced optic lobes-like protein</fullName>
    </submittedName>
</protein>
<dbReference type="InterPro" id="IPR002049">
    <property type="entry name" value="LE_dom"/>
</dbReference>
<dbReference type="InterPro" id="IPR000034">
    <property type="entry name" value="Laminin_IV"/>
</dbReference>
<proteinExistence type="predicted"/>
<name>A0A132ACF0_SARSC</name>
<dbReference type="GO" id="GO:0005604">
    <property type="term" value="C:basement membrane"/>
    <property type="evidence" value="ECO:0007669"/>
    <property type="project" value="UniProtKB-SubCell"/>
</dbReference>
<reference evidence="13 14" key="1">
    <citation type="journal article" date="2015" name="Parasit. Vectors">
        <title>Draft genome of the scabies mite.</title>
        <authorList>
            <person name="Rider S.D.Jr."/>
            <person name="Morgan M.S."/>
            <person name="Arlian L.G."/>
        </authorList>
    </citation>
    <scope>NUCLEOTIDE SEQUENCE [LARGE SCALE GENOMIC DNA]</scope>
    <source>
        <strain evidence="13">Arlian Lab</strain>
    </source>
</reference>
<dbReference type="CDD" id="cd00055">
    <property type="entry name" value="EGF_Lam"/>
    <property type="match status" value="2"/>
</dbReference>
<dbReference type="InterPro" id="IPR007110">
    <property type="entry name" value="Ig-like_dom"/>
</dbReference>
<evidence type="ECO:0000256" key="6">
    <source>
        <dbReference type="ARBA" id="ARBA00022869"/>
    </source>
</evidence>
<dbReference type="GO" id="GO:0009888">
    <property type="term" value="P:tissue development"/>
    <property type="evidence" value="ECO:0007669"/>
    <property type="project" value="TreeGrafter"/>
</dbReference>
<keyword evidence="4" id="KW-0732">Signal</keyword>
<evidence type="ECO:0000256" key="11">
    <source>
        <dbReference type="ARBA" id="ARBA00023292"/>
    </source>
</evidence>
<dbReference type="Proteomes" id="UP000616769">
    <property type="component" value="Unassembled WGS sequence"/>
</dbReference>
<dbReference type="Pfam" id="PF00052">
    <property type="entry name" value="Laminin_B"/>
    <property type="match status" value="1"/>
</dbReference>
<dbReference type="Gene3D" id="2.60.40.10">
    <property type="entry name" value="Immunoglobulins"/>
    <property type="match status" value="1"/>
</dbReference>
<keyword evidence="6" id="KW-0084">Basement membrane</keyword>
<dbReference type="InterPro" id="IPR036179">
    <property type="entry name" value="Ig-like_dom_sf"/>
</dbReference>
<dbReference type="FunFam" id="2.10.25.10:FF:000065">
    <property type="entry name" value="Laminin subunit beta 1"/>
    <property type="match status" value="1"/>
</dbReference>
<comment type="subcellular location">
    <subcellularLocation>
        <location evidence="1">Secreted</location>
        <location evidence="1">Extracellular space</location>
        <location evidence="1">Extracellular matrix</location>
        <location evidence="1">Basement membrane</location>
    </subcellularLocation>
</comment>
<evidence type="ECO:0000256" key="4">
    <source>
        <dbReference type="ARBA" id="ARBA00022729"/>
    </source>
</evidence>
<keyword evidence="10" id="KW-0325">Glycoprotein</keyword>
<dbReference type="SMART" id="SM00180">
    <property type="entry name" value="EGF_Lam"/>
    <property type="match status" value="2"/>
</dbReference>
<keyword evidence="8" id="KW-0175">Coiled coil</keyword>
<evidence type="ECO:0000256" key="2">
    <source>
        <dbReference type="ARBA" id="ARBA00022525"/>
    </source>
</evidence>
<dbReference type="PROSITE" id="PS50027">
    <property type="entry name" value="EGF_LAM_2"/>
    <property type="match status" value="1"/>
</dbReference>
<evidence type="ECO:0000313" key="13">
    <source>
        <dbReference type="EMBL" id="KPM08130.1"/>
    </source>
</evidence>